<dbReference type="Pfam" id="PF04165">
    <property type="entry name" value="DUF401"/>
    <property type="match status" value="1"/>
</dbReference>
<name>A0A382BD08_9ZZZZ</name>
<dbReference type="AlphaFoldDB" id="A0A382BD08"/>
<protein>
    <recommendedName>
        <fullName evidence="3">DUF401 family protein</fullName>
    </recommendedName>
</protein>
<keyword evidence="1" id="KW-0812">Transmembrane</keyword>
<accession>A0A382BD08</accession>
<sequence length="279" mass="31335">MYLAGIMVASAYVQRNGLIYPLLNKLTVFVPSKRLFVVATSAISGILPIAGRVSVSAGILDTIAPKDERRKHYGILDYLSTHHYYLWSPIEKSVIIPMAVLGLSYVEFMQLMWPLTVIAIVVPFVLIFTLLKEDDVIVQKQKRAFANVEWINWQLLVAVALIIILGNIARDHTDKIRGFLVFNDWSIISGAWIGFAASFLLGSSSRFAAFTAILASIYGTEYLPLFFAVDYTGYMLSPTHKCFAIGKMYFNTSLVTYYTHIILLCSFIMATAFILVTFR</sequence>
<feature type="transmembrane region" description="Helical" evidence="1">
    <location>
        <begin position="257"/>
        <end position="278"/>
    </location>
</feature>
<keyword evidence="1" id="KW-1133">Transmembrane helix</keyword>
<proteinExistence type="predicted"/>
<feature type="transmembrane region" description="Helical" evidence="1">
    <location>
        <begin position="181"/>
        <end position="201"/>
    </location>
</feature>
<feature type="transmembrane region" description="Helical" evidence="1">
    <location>
        <begin position="111"/>
        <end position="131"/>
    </location>
</feature>
<feature type="transmembrane region" description="Helical" evidence="1">
    <location>
        <begin position="208"/>
        <end position="229"/>
    </location>
</feature>
<evidence type="ECO:0008006" key="3">
    <source>
        <dbReference type="Google" id="ProtNLM"/>
    </source>
</evidence>
<feature type="transmembrane region" description="Helical" evidence="1">
    <location>
        <begin position="151"/>
        <end position="169"/>
    </location>
</feature>
<dbReference type="PANTHER" id="PTHR39556">
    <property type="entry name" value="PROTEIN, PUTATIVE-RELATED"/>
    <property type="match status" value="1"/>
</dbReference>
<dbReference type="InterPro" id="IPR007294">
    <property type="entry name" value="DUF401"/>
</dbReference>
<gene>
    <name evidence="2" type="ORF">METZ01_LOCUS164594</name>
</gene>
<evidence type="ECO:0000256" key="1">
    <source>
        <dbReference type="SAM" id="Phobius"/>
    </source>
</evidence>
<organism evidence="2">
    <name type="scientific">marine metagenome</name>
    <dbReference type="NCBI Taxonomy" id="408172"/>
    <lineage>
        <taxon>unclassified sequences</taxon>
        <taxon>metagenomes</taxon>
        <taxon>ecological metagenomes</taxon>
    </lineage>
</organism>
<reference evidence="2" key="1">
    <citation type="submission" date="2018-05" db="EMBL/GenBank/DDBJ databases">
        <authorList>
            <person name="Lanie J.A."/>
            <person name="Ng W.-L."/>
            <person name="Kazmierczak K.M."/>
            <person name="Andrzejewski T.M."/>
            <person name="Davidsen T.M."/>
            <person name="Wayne K.J."/>
            <person name="Tettelin H."/>
            <person name="Glass J.I."/>
            <person name="Rusch D."/>
            <person name="Podicherti R."/>
            <person name="Tsui H.-C.T."/>
            <person name="Winkler M.E."/>
        </authorList>
    </citation>
    <scope>NUCLEOTIDE SEQUENCE</scope>
</reference>
<evidence type="ECO:0000313" key="2">
    <source>
        <dbReference type="EMBL" id="SVB11740.1"/>
    </source>
</evidence>
<keyword evidence="1" id="KW-0472">Membrane</keyword>
<dbReference type="PANTHER" id="PTHR39556:SF1">
    <property type="entry name" value="PROTEIN, PUTATIVE-RELATED"/>
    <property type="match status" value="1"/>
</dbReference>
<dbReference type="EMBL" id="UINC01029283">
    <property type="protein sequence ID" value="SVB11740.1"/>
    <property type="molecule type" value="Genomic_DNA"/>
</dbReference>